<dbReference type="Proteomes" id="UP000030680">
    <property type="component" value="Unassembled WGS sequence"/>
</dbReference>
<keyword evidence="11" id="KW-1185">Reference proteome</keyword>
<dbReference type="PROSITE" id="PS00910">
    <property type="entry name" value="UPF0029"/>
    <property type="match status" value="1"/>
</dbReference>
<feature type="region of interest" description="Disordered" evidence="7">
    <location>
        <begin position="70"/>
        <end position="92"/>
    </location>
</feature>
<dbReference type="InterPro" id="IPR029026">
    <property type="entry name" value="tRNA_m1G_MTases_N"/>
</dbReference>
<dbReference type="Gene3D" id="3.30.230.30">
    <property type="entry name" value="Impact, N-terminal domain"/>
    <property type="match status" value="1"/>
</dbReference>
<dbReference type="GeneID" id="17087808"/>
<dbReference type="InterPro" id="IPR033671">
    <property type="entry name" value="TrmH"/>
</dbReference>
<dbReference type="GO" id="GO:0008173">
    <property type="term" value="F:RNA methyltransferase activity"/>
    <property type="evidence" value="ECO:0007669"/>
    <property type="project" value="InterPro"/>
</dbReference>
<keyword evidence="5" id="KW-0819">tRNA processing</keyword>
<dbReference type="PANTHER" id="PTHR43453:SF1">
    <property type="entry name" value="TRNA_RRNA METHYLTRANSFERASE SPOU TYPE DOMAIN-CONTAINING PROTEIN"/>
    <property type="match status" value="1"/>
</dbReference>
<reference evidence="11" key="1">
    <citation type="journal article" date="2013" name="Science">
        <title>Gene transfer from bacteria and archaea facilitated evolution of an extremophilic eukaryote.</title>
        <authorList>
            <person name="Schonknecht G."/>
            <person name="Chen W.H."/>
            <person name="Ternes C.M."/>
            <person name="Barbier G.G."/>
            <person name="Shrestha R.P."/>
            <person name="Stanke M."/>
            <person name="Brautigam A."/>
            <person name="Baker B.J."/>
            <person name="Banfield J.F."/>
            <person name="Garavito R.M."/>
            <person name="Carr K."/>
            <person name="Wilkerson C."/>
            <person name="Rensing S.A."/>
            <person name="Gagneul D."/>
            <person name="Dickenson N.E."/>
            <person name="Oesterhelt C."/>
            <person name="Lercher M.J."/>
            <person name="Weber A.P."/>
        </authorList>
    </citation>
    <scope>NUCLEOTIDE SEQUENCE [LARGE SCALE GENOMIC DNA]</scope>
    <source>
        <strain evidence="11">074W</strain>
    </source>
</reference>
<dbReference type="InterPro" id="IPR001537">
    <property type="entry name" value="SpoU_MeTrfase"/>
</dbReference>
<evidence type="ECO:0000259" key="8">
    <source>
        <dbReference type="Pfam" id="PF00588"/>
    </source>
</evidence>
<dbReference type="STRING" id="130081.M2XZH3"/>
<dbReference type="GO" id="GO:0002938">
    <property type="term" value="P:tRNA guanine ribose methylation"/>
    <property type="evidence" value="ECO:0007669"/>
    <property type="project" value="TreeGrafter"/>
</dbReference>
<dbReference type="AlphaFoldDB" id="M2XZH3"/>
<keyword evidence="6" id="KW-0694">RNA-binding</keyword>
<evidence type="ECO:0000313" key="10">
    <source>
        <dbReference type="EMBL" id="EME28974.1"/>
    </source>
</evidence>
<feature type="domain" description="tRNA/rRNA methyltransferase SpoU type" evidence="8">
    <location>
        <begin position="345"/>
        <end position="486"/>
    </location>
</feature>
<keyword evidence="3 10" id="KW-0808">Transferase</keyword>
<keyword evidence="1" id="KW-0820">tRNA-binding</keyword>
<evidence type="ECO:0000256" key="6">
    <source>
        <dbReference type="ARBA" id="ARBA00022884"/>
    </source>
</evidence>
<dbReference type="EMBL" id="KB454513">
    <property type="protein sequence ID" value="EME28974.1"/>
    <property type="molecule type" value="Genomic_DNA"/>
</dbReference>
<dbReference type="Gene3D" id="3.40.1280.10">
    <property type="match status" value="1"/>
</dbReference>
<dbReference type="Pfam" id="PF00588">
    <property type="entry name" value="SpoU_methylase"/>
    <property type="match status" value="1"/>
</dbReference>
<proteinExistence type="inferred from homology"/>
<gene>
    <name evidence="10" type="ORF">Gasu_35480</name>
</gene>
<dbReference type="InterPro" id="IPR020569">
    <property type="entry name" value="UPF0029_Impact_CS"/>
</dbReference>
<evidence type="ECO:0000256" key="3">
    <source>
        <dbReference type="ARBA" id="ARBA00022679"/>
    </source>
</evidence>
<dbReference type="RefSeq" id="XP_005705494.1">
    <property type="nucleotide sequence ID" value="XM_005705437.1"/>
</dbReference>
<keyword evidence="4" id="KW-0949">S-adenosyl-L-methionine</keyword>
<dbReference type="Gramene" id="EME28974">
    <property type="protein sequence ID" value="EME28974"/>
    <property type="gene ID" value="Gasu_35480"/>
</dbReference>
<dbReference type="InterPro" id="IPR001498">
    <property type="entry name" value="Impact_N"/>
</dbReference>
<dbReference type="InterPro" id="IPR036956">
    <property type="entry name" value="Impact_N_sf"/>
</dbReference>
<feature type="domain" description="Impact N-terminal" evidence="9">
    <location>
        <begin position="113"/>
        <end position="208"/>
    </location>
</feature>
<evidence type="ECO:0000256" key="2">
    <source>
        <dbReference type="ARBA" id="ARBA00022603"/>
    </source>
</evidence>
<protein>
    <submittedName>
        <fullName evidence="10">tRNA/rRNA methyltransferase (SpoU) isoform 1</fullName>
    </submittedName>
</protein>
<dbReference type="eggNOG" id="KOG3299">
    <property type="taxonomic scope" value="Eukaryota"/>
</dbReference>
<dbReference type="InterPro" id="IPR020568">
    <property type="entry name" value="Ribosomal_Su5_D2-typ_SF"/>
</dbReference>
<dbReference type="OrthoDB" id="241340at2759"/>
<accession>M2XZH3</accession>
<evidence type="ECO:0000259" key="9">
    <source>
        <dbReference type="Pfam" id="PF01205"/>
    </source>
</evidence>
<dbReference type="SUPFAM" id="SSF75217">
    <property type="entry name" value="alpha/beta knot"/>
    <property type="match status" value="1"/>
</dbReference>
<evidence type="ECO:0000313" key="11">
    <source>
        <dbReference type="Proteomes" id="UP000030680"/>
    </source>
</evidence>
<dbReference type="InterPro" id="IPR029028">
    <property type="entry name" value="Alpha/beta_knot_MTases"/>
</dbReference>
<keyword evidence="2 10" id="KW-0489">Methyltransferase</keyword>
<dbReference type="HAMAP" id="MF_02060">
    <property type="entry name" value="tRNA_methyltr_TrmH"/>
    <property type="match status" value="1"/>
</dbReference>
<evidence type="ECO:0000256" key="7">
    <source>
        <dbReference type="SAM" id="MobiDB-lite"/>
    </source>
</evidence>
<sequence length="532" mass="61975">MYVAIEEYPEYGKPQVLVQARWIPEETRLEIVSLLMAKFGEKGGPVVYEMTEFCRERLQDVYDSYYGHLSNEEEEKEEKRPQDICSTLEDPNWHDREDNSIEEWCVGEVVMDRKSIFQGLVIEVDDENKVDSLLNALHRHRKIGSATHLIASWRILTPHGHLIQDWDDDGEKGAGQRILQLLVKRDIQNVLLVVCRWFGGILLGPVRFHLFLHRPLLWMHFGYVDPNIPWMVALFGGLRTGNFWKSHRHRRVKSFRYSVGVVKKFCYMENTRENESFSCPEFETLNCTFQEQYLEANGKANNIGWDSPYGSVIKRTPLLDLLRQQLKKSRLEKMEQTLMQRCGSIQVLFENLHDPHNGAACIRTCEGHGIQHVHVVEAFEPFQYADGVAMSADKWMTIHRYKNLYDAVETLKQQNMVLIAACLDPDAVPIDQVDFTKYSRLCLLFGNEERGLSKGIRQLSDMKVYIPMVGFTQSFNLSVSCAMFLYHLKLQGCIQPNLTQEEMQELYTKWLVRGSRRAAHLIEKHRFHFPEL</sequence>
<evidence type="ECO:0000256" key="4">
    <source>
        <dbReference type="ARBA" id="ARBA00022691"/>
    </source>
</evidence>
<dbReference type="GO" id="GO:0000049">
    <property type="term" value="F:tRNA binding"/>
    <property type="evidence" value="ECO:0007669"/>
    <property type="project" value="UniProtKB-KW"/>
</dbReference>
<dbReference type="Pfam" id="PF01205">
    <property type="entry name" value="Impact_N"/>
    <property type="match status" value="1"/>
</dbReference>
<name>M2XZH3_GALSU</name>
<dbReference type="eggNOG" id="KOG0838">
    <property type="taxonomic scope" value="Eukaryota"/>
</dbReference>
<evidence type="ECO:0000256" key="1">
    <source>
        <dbReference type="ARBA" id="ARBA00022555"/>
    </source>
</evidence>
<dbReference type="CDD" id="cd18092">
    <property type="entry name" value="SpoU-like_TrmH"/>
    <property type="match status" value="1"/>
</dbReference>
<dbReference type="SUPFAM" id="SSF54211">
    <property type="entry name" value="Ribosomal protein S5 domain 2-like"/>
    <property type="match status" value="1"/>
</dbReference>
<organism evidence="10 11">
    <name type="scientific">Galdieria sulphuraria</name>
    <name type="common">Red alga</name>
    <dbReference type="NCBI Taxonomy" id="130081"/>
    <lineage>
        <taxon>Eukaryota</taxon>
        <taxon>Rhodophyta</taxon>
        <taxon>Bangiophyceae</taxon>
        <taxon>Galdieriales</taxon>
        <taxon>Galdieriaceae</taxon>
        <taxon>Galdieria</taxon>
    </lineage>
</organism>
<dbReference type="PANTHER" id="PTHR43453">
    <property type="entry name" value="RRNA METHYLASE-LIKE"/>
    <property type="match status" value="1"/>
</dbReference>
<evidence type="ECO:0000256" key="5">
    <source>
        <dbReference type="ARBA" id="ARBA00022694"/>
    </source>
</evidence>